<evidence type="ECO:0000313" key="1">
    <source>
        <dbReference type="EMBL" id="EMA36885.1"/>
    </source>
</evidence>
<organism evidence="1 2">
    <name type="scientific">Halococcus hamelinensis 100A6</name>
    <dbReference type="NCBI Taxonomy" id="1132509"/>
    <lineage>
        <taxon>Archaea</taxon>
        <taxon>Methanobacteriati</taxon>
        <taxon>Methanobacteriota</taxon>
        <taxon>Stenosarchaea group</taxon>
        <taxon>Halobacteria</taxon>
        <taxon>Halobacteriales</taxon>
        <taxon>Halococcaceae</taxon>
        <taxon>Halococcus</taxon>
    </lineage>
</organism>
<dbReference type="AlphaFoldDB" id="M0LXQ7"/>
<sequence length="132" mass="14758">MGGCQDPVFAYFADEFSRPYAFSPDVVVGIDEVIDRKFAMLDCHESQMYEWLPSNEGNLDSVPEAADERLEWLKAGGVNQVAVTTEIAERFRESLITQYGSTVGHTIEHAEAFEISEYGSQMGKVKQIFPLA</sequence>
<dbReference type="Proteomes" id="UP000011566">
    <property type="component" value="Unassembled WGS sequence"/>
</dbReference>
<dbReference type="SUPFAM" id="SSF102588">
    <property type="entry name" value="LmbE-like"/>
    <property type="match status" value="1"/>
</dbReference>
<dbReference type="EMBL" id="AOMB01000037">
    <property type="protein sequence ID" value="EMA36885.1"/>
    <property type="molecule type" value="Genomic_DNA"/>
</dbReference>
<name>M0LXQ7_9EURY</name>
<dbReference type="PATRIC" id="fig|1132509.6.peg.3138"/>
<dbReference type="InterPro" id="IPR024078">
    <property type="entry name" value="LmbE-like_dom_sf"/>
</dbReference>
<keyword evidence="2" id="KW-1185">Reference proteome</keyword>
<evidence type="ECO:0000313" key="2">
    <source>
        <dbReference type="Proteomes" id="UP000011566"/>
    </source>
</evidence>
<dbReference type="OrthoDB" id="70547at2157"/>
<comment type="caution">
    <text evidence="1">The sequence shown here is derived from an EMBL/GenBank/DDBJ whole genome shotgun (WGS) entry which is preliminary data.</text>
</comment>
<reference evidence="1 2" key="1">
    <citation type="journal article" date="2014" name="PLoS Genet.">
        <title>Phylogenetically driven sequencing of extremely halophilic archaea reveals strategies for static and dynamic osmo-response.</title>
        <authorList>
            <person name="Becker E.A."/>
            <person name="Seitzer P.M."/>
            <person name="Tritt A."/>
            <person name="Larsen D."/>
            <person name="Krusor M."/>
            <person name="Yao A.I."/>
            <person name="Wu D."/>
            <person name="Madern D."/>
            <person name="Eisen J.A."/>
            <person name="Darling A.E."/>
            <person name="Facciotti M.T."/>
        </authorList>
    </citation>
    <scope>NUCLEOTIDE SEQUENCE [LARGE SCALE GENOMIC DNA]</scope>
    <source>
        <strain evidence="1 2">100A6</strain>
    </source>
</reference>
<dbReference type="eggNOG" id="arCOG03460">
    <property type="taxonomic scope" value="Archaea"/>
</dbReference>
<proteinExistence type="predicted"/>
<dbReference type="Gene3D" id="3.40.50.10320">
    <property type="entry name" value="LmbE-like"/>
    <property type="match status" value="1"/>
</dbReference>
<accession>M0LXQ7</accession>
<dbReference type="RefSeq" id="WP_007694752.1">
    <property type="nucleotide sequence ID" value="NZ_AOMB01000037.1"/>
</dbReference>
<protein>
    <submittedName>
        <fullName evidence="1">LmbE family protein</fullName>
    </submittedName>
</protein>
<gene>
    <name evidence="1" type="ORF">C447_13507</name>
</gene>